<organism evidence="4 5">
    <name type="scientific">Nocardia nova</name>
    <dbReference type="NCBI Taxonomy" id="37330"/>
    <lineage>
        <taxon>Bacteria</taxon>
        <taxon>Bacillati</taxon>
        <taxon>Actinomycetota</taxon>
        <taxon>Actinomycetes</taxon>
        <taxon>Mycobacteriales</taxon>
        <taxon>Nocardiaceae</taxon>
        <taxon>Nocardia</taxon>
    </lineage>
</organism>
<dbReference type="RefSeq" id="WP_064901640.1">
    <property type="nucleotide sequence ID" value="NZ_JADLQW010000006.1"/>
</dbReference>
<sequence>MIEIRVVGAEDWRIWRRVRLAALAGAPRAYRTRLAEWQGDGDREHRWRARLDIPGARDLLALHHGEPVGITSGVPGPEDTAARVISMWVDPSARGLGVGDLLLTTVERWAAECGYTTLRLGVFADNEPAIALYRRNGFEFETGPGEDAERFQRTDLDSDDRVELVMVKAVVPARR</sequence>
<evidence type="ECO:0000256" key="1">
    <source>
        <dbReference type="ARBA" id="ARBA00022679"/>
    </source>
</evidence>
<dbReference type="Pfam" id="PF00583">
    <property type="entry name" value="Acetyltransf_1"/>
    <property type="match status" value="1"/>
</dbReference>
<keyword evidence="2" id="KW-0012">Acyltransferase</keyword>
<name>A0A2S6A451_9NOCA</name>
<dbReference type="EMBL" id="PSZD01000011">
    <property type="protein sequence ID" value="PPJ26731.1"/>
    <property type="molecule type" value="Genomic_DNA"/>
</dbReference>
<dbReference type="PROSITE" id="PS51186">
    <property type="entry name" value="GNAT"/>
    <property type="match status" value="1"/>
</dbReference>
<comment type="caution">
    <text evidence="4">The sequence shown here is derived from an EMBL/GenBank/DDBJ whole genome shotgun (WGS) entry which is preliminary data.</text>
</comment>
<dbReference type="PANTHER" id="PTHR43877:SF2">
    <property type="entry name" value="AMINOALKYLPHOSPHONATE N-ACETYLTRANSFERASE-RELATED"/>
    <property type="match status" value="1"/>
</dbReference>
<dbReference type="InterPro" id="IPR050832">
    <property type="entry name" value="Bact_Acetyltransf"/>
</dbReference>
<dbReference type="Gene3D" id="3.40.630.30">
    <property type="match status" value="1"/>
</dbReference>
<proteinExistence type="predicted"/>
<gene>
    <name evidence="4" type="ORF">C5F51_18845</name>
</gene>
<evidence type="ECO:0000313" key="5">
    <source>
        <dbReference type="Proteomes" id="UP000238356"/>
    </source>
</evidence>
<evidence type="ECO:0000256" key="2">
    <source>
        <dbReference type="ARBA" id="ARBA00023315"/>
    </source>
</evidence>
<keyword evidence="1 4" id="KW-0808">Transferase</keyword>
<dbReference type="Proteomes" id="UP000238356">
    <property type="component" value="Unassembled WGS sequence"/>
</dbReference>
<dbReference type="InterPro" id="IPR016181">
    <property type="entry name" value="Acyl_CoA_acyltransferase"/>
</dbReference>
<dbReference type="CDD" id="cd04301">
    <property type="entry name" value="NAT_SF"/>
    <property type="match status" value="1"/>
</dbReference>
<feature type="domain" description="N-acetyltransferase" evidence="3">
    <location>
        <begin position="2"/>
        <end position="171"/>
    </location>
</feature>
<reference evidence="4 5" key="1">
    <citation type="submission" date="2018-02" db="EMBL/GenBank/DDBJ databases">
        <title>8 Nocardia nova and 1 Nocardia cyriacigeorgica strain used for evolution to TMP-SMX.</title>
        <authorList>
            <person name="Mehta H."/>
            <person name="Weng J."/>
            <person name="Shamoo Y."/>
        </authorList>
    </citation>
    <scope>NUCLEOTIDE SEQUENCE [LARGE SCALE GENOMIC DNA]</scope>
    <source>
        <strain evidence="4 5">BAA2227</strain>
    </source>
</reference>
<dbReference type="PANTHER" id="PTHR43877">
    <property type="entry name" value="AMINOALKYLPHOSPHONATE N-ACETYLTRANSFERASE-RELATED-RELATED"/>
    <property type="match status" value="1"/>
</dbReference>
<evidence type="ECO:0000259" key="3">
    <source>
        <dbReference type="PROSITE" id="PS51186"/>
    </source>
</evidence>
<dbReference type="SUPFAM" id="SSF55729">
    <property type="entry name" value="Acyl-CoA N-acyltransferases (Nat)"/>
    <property type="match status" value="1"/>
</dbReference>
<accession>A0A2S6A451</accession>
<dbReference type="GO" id="GO:0016747">
    <property type="term" value="F:acyltransferase activity, transferring groups other than amino-acyl groups"/>
    <property type="evidence" value="ECO:0007669"/>
    <property type="project" value="InterPro"/>
</dbReference>
<protein>
    <submittedName>
        <fullName evidence="4">N-acetyltransferase</fullName>
    </submittedName>
</protein>
<evidence type="ECO:0000313" key="4">
    <source>
        <dbReference type="EMBL" id="PPJ26731.1"/>
    </source>
</evidence>
<dbReference type="GeneID" id="66723138"/>
<dbReference type="InterPro" id="IPR000182">
    <property type="entry name" value="GNAT_dom"/>
</dbReference>
<keyword evidence="5" id="KW-1185">Reference proteome</keyword>
<dbReference type="AlphaFoldDB" id="A0A2S6A451"/>